<feature type="compositionally biased region" description="Acidic residues" evidence="7">
    <location>
        <begin position="59"/>
        <end position="80"/>
    </location>
</feature>
<dbReference type="Proteomes" id="UP001338125">
    <property type="component" value="Unassembled WGS sequence"/>
</dbReference>
<name>A0ABR0S8P6_9HYPO</name>
<comment type="subcellular location">
    <subcellularLocation>
        <location evidence="1">Membrane</location>
        <topology evidence="1">Multi-pass membrane protein</topology>
    </subcellularLocation>
</comment>
<feature type="domain" description="ABC transporter" evidence="9">
    <location>
        <begin position="441"/>
        <end position="675"/>
    </location>
</feature>
<evidence type="ECO:0000313" key="12">
    <source>
        <dbReference type="Proteomes" id="UP001338125"/>
    </source>
</evidence>
<evidence type="ECO:0000256" key="1">
    <source>
        <dbReference type="ARBA" id="ARBA00004141"/>
    </source>
</evidence>
<dbReference type="Pfam" id="PF00664">
    <property type="entry name" value="ABC_membrane"/>
    <property type="match status" value="1"/>
</dbReference>
<organism evidence="11 12">
    <name type="scientific">Cladobotryum mycophilum</name>
    <dbReference type="NCBI Taxonomy" id="491253"/>
    <lineage>
        <taxon>Eukaryota</taxon>
        <taxon>Fungi</taxon>
        <taxon>Dikarya</taxon>
        <taxon>Ascomycota</taxon>
        <taxon>Pezizomycotina</taxon>
        <taxon>Sordariomycetes</taxon>
        <taxon>Hypocreomycetidae</taxon>
        <taxon>Hypocreales</taxon>
        <taxon>Hypocreaceae</taxon>
        <taxon>Cladobotryum</taxon>
    </lineage>
</organism>
<keyword evidence="3" id="KW-0547">Nucleotide-binding</keyword>
<dbReference type="Gene3D" id="3.40.50.300">
    <property type="entry name" value="P-loop containing nucleotide triphosphate hydrolases"/>
    <property type="match status" value="1"/>
</dbReference>
<keyword evidence="5 8" id="KW-1133">Transmembrane helix</keyword>
<feature type="region of interest" description="Disordered" evidence="7">
    <location>
        <begin position="1"/>
        <end position="82"/>
    </location>
</feature>
<evidence type="ECO:0000256" key="5">
    <source>
        <dbReference type="ARBA" id="ARBA00022989"/>
    </source>
</evidence>
<dbReference type="InterPro" id="IPR039421">
    <property type="entry name" value="Type_1_exporter"/>
</dbReference>
<evidence type="ECO:0000256" key="7">
    <source>
        <dbReference type="SAM" id="MobiDB-lite"/>
    </source>
</evidence>
<keyword evidence="4" id="KW-0067">ATP-binding</keyword>
<dbReference type="PANTHER" id="PTHR24221">
    <property type="entry name" value="ATP-BINDING CASSETTE SUB-FAMILY B"/>
    <property type="match status" value="1"/>
</dbReference>
<dbReference type="Pfam" id="PF00005">
    <property type="entry name" value="ABC_tran"/>
    <property type="match status" value="1"/>
</dbReference>
<evidence type="ECO:0000259" key="9">
    <source>
        <dbReference type="PROSITE" id="PS50893"/>
    </source>
</evidence>
<dbReference type="PROSITE" id="PS50893">
    <property type="entry name" value="ABC_TRANSPORTER_2"/>
    <property type="match status" value="1"/>
</dbReference>
<keyword evidence="6 8" id="KW-0472">Membrane</keyword>
<dbReference type="SUPFAM" id="SSF52540">
    <property type="entry name" value="P-loop containing nucleoside triphosphate hydrolases"/>
    <property type="match status" value="1"/>
</dbReference>
<evidence type="ECO:0000256" key="4">
    <source>
        <dbReference type="ARBA" id="ARBA00022840"/>
    </source>
</evidence>
<evidence type="ECO:0000259" key="10">
    <source>
        <dbReference type="PROSITE" id="PS50929"/>
    </source>
</evidence>
<dbReference type="PANTHER" id="PTHR24221:SF503">
    <property type="entry name" value="MITOCHONDRIAL POTASSIUM CHANNEL ATP-BINDING SUBUNIT"/>
    <property type="match status" value="1"/>
</dbReference>
<dbReference type="EMBL" id="JAVFKD010000015">
    <property type="protein sequence ID" value="KAK5988541.1"/>
    <property type="molecule type" value="Genomic_DNA"/>
</dbReference>
<accession>A0ABR0S8P6</accession>
<reference evidence="11 12" key="1">
    <citation type="submission" date="2024-01" db="EMBL/GenBank/DDBJ databases">
        <title>Complete genome of Cladobotryum mycophilum ATHUM6906.</title>
        <authorList>
            <person name="Christinaki A.C."/>
            <person name="Myridakis A.I."/>
            <person name="Kouvelis V.N."/>
        </authorList>
    </citation>
    <scope>NUCLEOTIDE SEQUENCE [LARGE SCALE GENOMIC DNA]</scope>
    <source>
        <strain evidence="11 12">ATHUM6906</strain>
    </source>
</reference>
<feature type="compositionally biased region" description="Polar residues" evidence="7">
    <location>
        <begin position="39"/>
        <end position="53"/>
    </location>
</feature>
<evidence type="ECO:0000256" key="2">
    <source>
        <dbReference type="ARBA" id="ARBA00022692"/>
    </source>
</evidence>
<dbReference type="InterPro" id="IPR003439">
    <property type="entry name" value="ABC_transporter-like_ATP-bd"/>
</dbReference>
<dbReference type="SMART" id="SM00382">
    <property type="entry name" value="AAA"/>
    <property type="match status" value="1"/>
</dbReference>
<proteinExistence type="predicted"/>
<evidence type="ECO:0000256" key="3">
    <source>
        <dbReference type="ARBA" id="ARBA00022741"/>
    </source>
</evidence>
<dbReference type="InterPro" id="IPR036640">
    <property type="entry name" value="ABC1_TM_sf"/>
</dbReference>
<dbReference type="InterPro" id="IPR027417">
    <property type="entry name" value="P-loop_NTPase"/>
</dbReference>
<dbReference type="InterPro" id="IPR011527">
    <property type="entry name" value="ABC1_TM_dom"/>
</dbReference>
<dbReference type="PROSITE" id="PS00211">
    <property type="entry name" value="ABC_TRANSPORTER_1"/>
    <property type="match status" value="1"/>
</dbReference>
<dbReference type="PROSITE" id="PS50929">
    <property type="entry name" value="ABC_TM1F"/>
    <property type="match status" value="1"/>
</dbReference>
<dbReference type="InterPro" id="IPR017871">
    <property type="entry name" value="ABC_transporter-like_CS"/>
</dbReference>
<gene>
    <name evidence="11" type="ORF">PT974_10025</name>
</gene>
<evidence type="ECO:0000256" key="8">
    <source>
        <dbReference type="SAM" id="Phobius"/>
    </source>
</evidence>
<evidence type="ECO:0000313" key="11">
    <source>
        <dbReference type="EMBL" id="KAK5988541.1"/>
    </source>
</evidence>
<dbReference type="InterPro" id="IPR003593">
    <property type="entry name" value="AAA+_ATPase"/>
</dbReference>
<feature type="transmembrane region" description="Helical" evidence="8">
    <location>
        <begin position="121"/>
        <end position="145"/>
    </location>
</feature>
<dbReference type="SUPFAM" id="SSF90123">
    <property type="entry name" value="ABC transporter transmembrane region"/>
    <property type="match status" value="1"/>
</dbReference>
<sequence length="683" mass="76246">MKFLFTKLSSPKQPLTDEESRGLLEDVVEEEEEGVIENGDSSQTQTYGTLNPNTKDDNDSNNEDEDEDEDEDDDEEDEDERAMKALQKARLKEQGGWLGYLSGLSVFLPYIFPYRDKHYRLWLFVLLVCIAIDRFLTLMIPYQYGVITEALTEAPTTGKLPWKQLLVWGLLQFPLSASVNLVEAMATTRINQYAYAQLKDLAFSHVMNLSMDYHTSKSTGKVIKAVEQGTDLTMLIDTFLTSAPLLVDLLVAITYLTSYFDISMGVIITVTAAARICSTVKTFQLTANLERDMSGKSRVENKVLYDAIGNWQTVAYHNRTKYERERYRSAVGDSQRSDLRYEDASNLLYNLQSCVTTLGLLMACYVAASRVADGTVPVSSFVFLVAYWRSISGPISVLSWSFHSMGSRIINAEWLYQLLQTKPSIQDKPGARDIQLRSGRVEFSNVSFAYDPERPILKNISFVAEPGQSFAFVGETGGGKSTILKLLWRFYDVQEGSITIDGQDVRDVTLDSLRSCLGSVPQDPSVFDQTIMENIMYARPSATEEDVYAACKAASIHDQIMTFPRGYSSKIGERGVRLSGGELQRLAIARVILRQPQIVVLDEATSAVDSYTEASVQQAIRALSAGRTVFTVAHRLSTIVGADIIMVVDKGMIVERGSHRELLELGGRYATLWAMQTAAHTAE</sequence>
<comment type="caution">
    <text evidence="11">The sequence shown here is derived from an EMBL/GenBank/DDBJ whole genome shotgun (WGS) entry which is preliminary data.</text>
</comment>
<evidence type="ECO:0000256" key="6">
    <source>
        <dbReference type="ARBA" id="ARBA00023136"/>
    </source>
</evidence>
<keyword evidence="12" id="KW-1185">Reference proteome</keyword>
<dbReference type="Gene3D" id="1.20.1560.10">
    <property type="entry name" value="ABC transporter type 1, transmembrane domain"/>
    <property type="match status" value="1"/>
</dbReference>
<feature type="domain" description="ABC transmembrane type-1" evidence="10">
    <location>
        <begin position="124"/>
        <end position="407"/>
    </location>
</feature>
<feature type="transmembrane region" description="Helical" evidence="8">
    <location>
        <begin position="97"/>
        <end position="114"/>
    </location>
</feature>
<keyword evidence="2 8" id="KW-0812">Transmembrane</keyword>
<protein>
    <submittedName>
        <fullName evidence="11">Heavy metal tolerance protein</fullName>
    </submittedName>
</protein>
<feature type="compositionally biased region" description="Acidic residues" evidence="7">
    <location>
        <begin position="26"/>
        <end position="35"/>
    </location>
</feature>